<dbReference type="AlphaFoldDB" id="A0A2V4T4S2"/>
<organism evidence="1 2">
    <name type="scientific">Paraburkholderia silvatlantica</name>
    <dbReference type="NCBI Taxonomy" id="321895"/>
    <lineage>
        <taxon>Bacteria</taxon>
        <taxon>Pseudomonadati</taxon>
        <taxon>Pseudomonadota</taxon>
        <taxon>Betaproteobacteria</taxon>
        <taxon>Burkholderiales</taxon>
        <taxon>Burkholderiaceae</taxon>
        <taxon>Paraburkholderia</taxon>
    </lineage>
</organism>
<dbReference type="OrthoDB" id="9814331at2"/>
<proteinExistence type="predicted"/>
<protein>
    <submittedName>
        <fullName evidence="1">Lecithin:cholesterol acyltransferase</fullName>
    </submittedName>
</protein>
<dbReference type="InterPro" id="IPR029058">
    <property type="entry name" value="AB_hydrolase_fold"/>
</dbReference>
<name>A0A2V4T4S2_9BURK</name>
<evidence type="ECO:0000313" key="1">
    <source>
        <dbReference type="EMBL" id="PYE15204.1"/>
    </source>
</evidence>
<gene>
    <name evidence="1" type="ORF">C7410_13522</name>
</gene>
<reference evidence="1 2" key="1">
    <citation type="submission" date="2018-06" db="EMBL/GenBank/DDBJ databases">
        <title>Genomic Encyclopedia of Type Strains, Phase IV (KMG-V): Genome sequencing to study the core and pangenomes of soil and plant-associated prokaryotes.</title>
        <authorList>
            <person name="Whitman W."/>
        </authorList>
    </citation>
    <scope>NUCLEOTIDE SEQUENCE [LARGE SCALE GENOMIC DNA]</scope>
    <source>
        <strain evidence="1 2">SRCL-318</strain>
    </source>
</reference>
<dbReference type="PANTHER" id="PTHR11440">
    <property type="entry name" value="LECITHIN-CHOLESTEROL ACYLTRANSFERASE-RELATED"/>
    <property type="match status" value="1"/>
</dbReference>
<comment type="caution">
    <text evidence="1">The sequence shown here is derived from an EMBL/GenBank/DDBJ whole genome shotgun (WGS) entry which is preliminary data.</text>
</comment>
<dbReference type="InterPro" id="IPR003386">
    <property type="entry name" value="LACT/PDAT_acylTrfase"/>
</dbReference>
<dbReference type="Proteomes" id="UP000247772">
    <property type="component" value="Unassembled WGS sequence"/>
</dbReference>
<keyword evidence="1" id="KW-0808">Transferase</keyword>
<dbReference type="RefSeq" id="WP_110857323.1">
    <property type="nucleotide sequence ID" value="NZ_QJSQ01000035.1"/>
</dbReference>
<evidence type="ECO:0000313" key="2">
    <source>
        <dbReference type="Proteomes" id="UP000247772"/>
    </source>
</evidence>
<accession>A0A2V4T4S2</accession>
<dbReference type="EMBL" id="QJSQ01000035">
    <property type="protein sequence ID" value="PYE15204.1"/>
    <property type="molecule type" value="Genomic_DNA"/>
</dbReference>
<dbReference type="SUPFAM" id="SSF53474">
    <property type="entry name" value="alpha/beta-Hydrolases"/>
    <property type="match status" value="1"/>
</dbReference>
<keyword evidence="1" id="KW-0012">Acyltransferase</keyword>
<dbReference type="Gene3D" id="3.40.50.1820">
    <property type="entry name" value="alpha/beta hydrolase"/>
    <property type="match status" value="1"/>
</dbReference>
<dbReference type="GO" id="GO:0006629">
    <property type="term" value="P:lipid metabolic process"/>
    <property type="evidence" value="ECO:0007669"/>
    <property type="project" value="InterPro"/>
</dbReference>
<sequence>MATTERVIQPTIAEDGSRHYQSVTSPPDDSTAVCYMHPDRVIPVIVVPGVMGTNLADLRDNPVWLVDSSASLVKWAIKDASFRKKTLNPSTTHVFGGGEIPTGTALSETELRSRGWGTVSKMFYGDFLVWLENALNDCNAAADYGRKGLRALLMQEVVAQNLAKLSYAEVSLSYKYHLPVHAVGYNWLQSNAKSAEWLGYQIDKIISYYRKIGRCEKVILVTHSMGGLVSRYCAEAIPGYREKILGIVHGVMPATGSATAYRRVKAGTEPGGNVVSYGTSLILGNMSSKVMPVFAQSPGPLQLLPSPEYGHGWLQIRDGGRFFSLPQKGDPYSEIYTKRGVWWGLVDQGLMDPDKSTDSEQNWLSYTKLITEQVARFHRAISGKYHPQTYAFWGDDKEHKTWGDVVWKRTQASFLLNSDTYDVQNKPVNTDTLMGTIDVVAGRLGPMDVHKTFELQAAGENGDGTVPVRSGAAPARYARAAVGYSGVDHGAAYTKLPQQKFALWGVVKILQNVAGTTLEYKA</sequence>
<dbReference type="Pfam" id="PF02450">
    <property type="entry name" value="LCAT"/>
    <property type="match status" value="1"/>
</dbReference>
<dbReference type="GO" id="GO:0008374">
    <property type="term" value="F:O-acyltransferase activity"/>
    <property type="evidence" value="ECO:0007669"/>
    <property type="project" value="InterPro"/>
</dbReference>